<dbReference type="GeneID" id="75162498"/>
<evidence type="ECO:0000313" key="11">
    <source>
        <dbReference type="Proteomes" id="UP000283701"/>
    </source>
</evidence>
<keyword evidence="9" id="KW-1185">Reference proteome</keyword>
<evidence type="ECO:0000313" key="13">
    <source>
        <dbReference type="Proteomes" id="UP000286271"/>
    </source>
</evidence>
<evidence type="ECO:0000313" key="9">
    <source>
        <dbReference type="Proteomes" id="UP000049828"/>
    </source>
</evidence>
<dbReference type="OrthoDB" id="2222263at2"/>
<sequence>MKNKLLPQKLKELRKVNNYTQDYVAEVLGVVRQTYSHYETGKRTPDAEAFYKLAGLYNISVDDLLHLTIDIDREESYDAPAPTQASTDLSEFLEFFNDPSNKKKYMFNTNLERELLFYFDKISDEDKKEIIEFTKIKARKPL</sequence>
<dbReference type="Gene3D" id="1.10.260.40">
    <property type="entry name" value="lambda repressor-like DNA-binding domains"/>
    <property type="match status" value="1"/>
</dbReference>
<dbReference type="Proteomes" id="UP000283701">
    <property type="component" value="Unassembled WGS sequence"/>
</dbReference>
<dbReference type="SUPFAM" id="SSF47413">
    <property type="entry name" value="lambda repressor-like DNA-binding domains"/>
    <property type="match status" value="1"/>
</dbReference>
<evidence type="ECO:0000313" key="6">
    <source>
        <dbReference type="EMBL" id="RGR67894.1"/>
    </source>
</evidence>
<dbReference type="Proteomes" id="UP000049828">
    <property type="component" value="Unassembled WGS sequence"/>
</dbReference>
<evidence type="ECO:0000313" key="5">
    <source>
        <dbReference type="EMBL" id="CUO11423.1"/>
    </source>
</evidence>
<evidence type="ECO:0000313" key="8">
    <source>
        <dbReference type="EMBL" id="RHF81846.1"/>
    </source>
</evidence>
<reference evidence="9" key="2">
    <citation type="submission" date="2015-05" db="EMBL/GenBank/DDBJ databases">
        <authorList>
            <consortium name="Pathogen Informatics"/>
        </authorList>
    </citation>
    <scope>NUCLEOTIDE SEQUENCE [LARGE SCALE GENOMIC DNA]</scope>
    <source>
        <strain evidence="5 10">2789STDY5608835</strain>
        <strain evidence="4">2789STDY5608887</strain>
        <strain evidence="9">L1-83</strain>
    </source>
</reference>
<feature type="domain" description="HTH cro/C1-type" evidence="2">
    <location>
        <begin position="10"/>
        <end position="64"/>
    </location>
</feature>
<evidence type="ECO:0000313" key="7">
    <source>
        <dbReference type="EMBL" id="RHE97551.1"/>
    </source>
</evidence>
<evidence type="ECO:0000313" key="3">
    <source>
        <dbReference type="EMBL" id="CRL36879.1"/>
    </source>
</evidence>
<keyword evidence="1" id="KW-0238">DNA-binding</keyword>
<dbReference type="CDD" id="cd00093">
    <property type="entry name" value="HTH_XRE"/>
    <property type="match status" value="1"/>
</dbReference>
<dbReference type="SMART" id="SM00530">
    <property type="entry name" value="HTH_XRE"/>
    <property type="match status" value="1"/>
</dbReference>
<evidence type="ECO:0000259" key="2">
    <source>
        <dbReference type="PROSITE" id="PS50943"/>
    </source>
</evidence>
<dbReference type="Pfam" id="PF01381">
    <property type="entry name" value="HTH_3"/>
    <property type="match status" value="1"/>
</dbReference>
<dbReference type="PANTHER" id="PTHR46558">
    <property type="entry name" value="TRACRIPTIONAL REGULATORY PROTEIN-RELATED-RELATED"/>
    <property type="match status" value="1"/>
</dbReference>
<dbReference type="EMBL" id="QRHP01000022">
    <property type="protein sequence ID" value="RHF81846.1"/>
    <property type="molecule type" value="Genomic_DNA"/>
</dbReference>
<dbReference type="Proteomes" id="UP000095395">
    <property type="component" value="Unassembled WGS sequence"/>
</dbReference>
<reference evidence="3" key="1">
    <citation type="submission" date="2015-05" db="EMBL/GenBank/DDBJ databases">
        <authorList>
            <person name="Wang D.B."/>
            <person name="Wang M."/>
        </authorList>
    </citation>
    <scope>NUCLEOTIDE SEQUENCE [LARGE SCALE GENOMIC DNA]</scope>
    <source>
        <strain evidence="3">L1-83</strain>
    </source>
</reference>
<dbReference type="RefSeq" id="WP_007884709.1">
    <property type="nucleotide sequence ID" value="NZ_CAKZTK010000003.1"/>
</dbReference>
<protein>
    <submittedName>
        <fullName evidence="4">HTH-type transcriptional regulator immR</fullName>
    </submittedName>
    <submittedName>
        <fullName evidence="6">XRE family transcriptional regulator</fullName>
    </submittedName>
</protein>
<evidence type="ECO:0000313" key="12">
    <source>
        <dbReference type="Proteomes" id="UP000285820"/>
    </source>
</evidence>
<evidence type="ECO:0000313" key="10">
    <source>
        <dbReference type="Proteomes" id="UP000095395"/>
    </source>
</evidence>
<accession>A0A0M6WKF5</accession>
<dbReference type="PANTHER" id="PTHR46558:SF13">
    <property type="entry name" value="HTH-TYPE TRANSCRIPTIONAL REGULATOR IMMR"/>
    <property type="match status" value="1"/>
</dbReference>
<evidence type="ECO:0000256" key="1">
    <source>
        <dbReference type="ARBA" id="ARBA00023125"/>
    </source>
</evidence>
<dbReference type="STRING" id="360807.ERS852392_02201"/>
<dbReference type="EMBL" id="CYYR01000015">
    <property type="protein sequence ID" value="CUO11423.1"/>
    <property type="molecule type" value="Genomic_DNA"/>
</dbReference>
<dbReference type="EMBL" id="QSKW01000012">
    <property type="protein sequence ID" value="RHE97551.1"/>
    <property type="molecule type" value="Genomic_DNA"/>
</dbReference>
<dbReference type="PROSITE" id="PS50943">
    <property type="entry name" value="HTH_CROC1"/>
    <property type="match status" value="1"/>
</dbReference>
<name>A0A0M6WKF5_9FIRM</name>
<gene>
    <name evidence="4" type="primary">immR_5</name>
    <name evidence="5" type="synonym">immR_4</name>
    <name evidence="8" type="ORF">DW654_14615</name>
    <name evidence="7" type="ORF">DW707_09040</name>
    <name evidence="6" type="ORF">DWY29_09675</name>
    <name evidence="5" type="ORF">ERS852392_02201</name>
    <name evidence="4" type="ORF">ERS852444_01932</name>
    <name evidence="3" type="ORF">RIL183_20371</name>
</gene>
<dbReference type="EMBL" id="QRUN01000012">
    <property type="protein sequence ID" value="RGR67894.1"/>
    <property type="molecule type" value="Genomic_DNA"/>
</dbReference>
<evidence type="ECO:0000313" key="4">
    <source>
        <dbReference type="EMBL" id="CUN11246.1"/>
    </source>
</evidence>
<dbReference type="AlphaFoldDB" id="A0A0M6WKF5"/>
<organism evidence="3 9">
    <name type="scientific">Roseburia inulinivorans</name>
    <dbReference type="NCBI Taxonomy" id="360807"/>
    <lineage>
        <taxon>Bacteria</taxon>
        <taxon>Bacillati</taxon>
        <taxon>Bacillota</taxon>
        <taxon>Clostridia</taxon>
        <taxon>Lachnospirales</taxon>
        <taxon>Lachnospiraceae</taxon>
        <taxon>Roseburia</taxon>
    </lineage>
</organism>
<dbReference type="EMBL" id="CVRS01000066">
    <property type="protein sequence ID" value="CRL36879.1"/>
    <property type="molecule type" value="Genomic_DNA"/>
</dbReference>
<dbReference type="InterPro" id="IPR001387">
    <property type="entry name" value="Cro/C1-type_HTH"/>
</dbReference>
<dbReference type="Proteomes" id="UP000095453">
    <property type="component" value="Unassembled WGS sequence"/>
</dbReference>
<dbReference type="GO" id="GO:0003677">
    <property type="term" value="F:DNA binding"/>
    <property type="evidence" value="ECO:0007669"/>
    <property type="project" value="UniProtKB-KW"/>
</dbReference>
<dbReference type="Proteomes" id="UP000286271">
    <property type="component" value="Unassembled WGS sequence"/>
</dbReference>
<dbReference type="EMBL" id="CYXX01000013">
    <property type="protein sequence ID" value="CUN11246.1"/>
    <property type="molecule type" value="Genomic_DNA"/>
</dbReference>
<reference evidence="11 12" key="3">
    <citation type="submission" date="2018-08" db="EMBL/GenBank/DDBJ databases">
        <title>A genome reference for cultivated species of the human gut microbiota.</title>
        <authorList>
            <person name="Zou Y."/>
            <person name="Xue W."/>
            <person name="Luo G."/>
        </authorList>
    </citation>
    <scope>NUCLEOTIDE SEQUENCE [LARGE SCALE GENOMIC DNA]</scope>
    <source>
        <strain evidence="6 12">AF24-4</strain>
        <strain evidence="8 11">AM23-23AC</strain>
        <strain evidence="7 13">AM27-11</strain>
    </source>
</reference>
<dbReference type="InterPro" id="IPR010982">
    <property type="entry name" value="Lambda_DNA-bd_dom_sf"/>
</dbReference>
<dbReference type="Proteomes" id="UP000285820">
    <property type="component" value="Unassembled WGS sequence"/>
</dbReference>
<proteinExistence type="predicted"/>